<sequence length="189" mass="21027">MVLVSTGSAGNTGCLRTLVGLSKLEFSPDTFNSSNLLCISSRVLCAKLVPCCNCVAFIGTSCCCISFSLSKAFSDFSLWYIELSSMSTWASWLKFELLFFWLELRDTLYSKVGSAIRSAFERLIIEMEEPGDEEACLTRTILRRPGFLAKLFVVFKGDCSCANDEDSSCDNCFILLRLGSWRLELVGFT</sequence>
<proteinExistence type="predicted"/>
<dbReference type="EMBL" id="REGN01013276">
    <property type="protein sequence ID" value="RMZ94129.1"/>
    <property type="molecule type" value="Genomic_DNA"/>
</dbReference>
<comment type="caution">
    <text evidence="1">The sequence shown here is derived from an EMBL/GenBank/DDBJ whole genome shotgun (WGS) entry which is preliminary data.</text>
</comment>
<evidence type="ECO:0000313" key="1">
    <source>
        <dbReference type="EMBL" id="RMZ94129.1"/>
    </source>
</evidence>
<dbReference type="Proteomes" id="UP000276133">
    <property type="component" value="Unassembled WGS sequence"/>
</dbReference>
<gene>
    <name evidence="1" type="ORF">BpHYR1_023506</name>
</gene>
<name>A0A3M7P5C7_BRAPC</name>
<keyword evidence="2" id="KW-1185">Reference proteome</keyword>
<reference evidence="1 2" key="1">
    <citation type="journal article" date="2018" name="Sci. Rep.">
        <title>Genomic signatures of local adaptation to the degree of environmental predictability in rotifers.</title>
        <authorList>
            <person name="Franch-Gras L."/>
            <person name="Hahn C."/>
            <person name="Garcia-Roger E.M."/>
            <person name="Carmona M.J."/>
            <person name="Serra M."/>
            <person name="Gomez A."/>
        </authorList>
    </citation>
    <scope>NUCLEOTIDE SEQUENCE [LARGE SCALE GENOMIC DNA]</scope>
    <source>
        <strain evidence="1">HYR1</strain>
    </source>
</reference>
<organism evidence="1 2">
    <name type="scientific">Brachionus plicatilis</name>
    <name type="common">Marine rotifer</name>
    <name type="synonym">Brachionus muelleri</name>
    <dbReference type="NCBI Taxonomy" id="10195"/>
    <lineage>
        <taxon>Eukaryota</taxon>
        <taxon>Metazoa</taxon>
        <taxon>Spiralia</taxon>
        <taxon>Gnathifera</taxon>
        <taxon>Rotifera</taxon>
        <taxon>Eurotatoria</taxon>
        <taxon>Monogononta</taxon>
        <taxon>Pseudotrocha</taxon>
        <taxon>Ploima</taxon>
        <taxon>Brachionidae</taxon>
        <taxon>Brachionus</taxon>
    </lineage>
</organism>
<dbReference type="AlphaFoldDB" id="A0A3M7P5C7"/>
<accession>A0A3M7P5C7</accession>
<protein>
    <submittedName>
        <fullName evidence="1">Uncharacterized protein</fullName>
    </submittedName>
</protein>
<evidence type="ECO:0000313" key="2">
    <source>
        <dbReference type="Proteomes" id="UP000276133"/>
    </source>
</evidence>